<dbReference type="Pfam" id="PF00155">
    <property type="entry name" value="Aminotran_1_2"/>
    <property type="match status" value="1"/>
</dbReference>
<keyword evidence="8" id="KW-1133">Transmembrane helix</keyword>
<accession>A0A1L9PPU7</accession>
<keyword evidence="8" id="KW-0472">Membrane</keyword>
<dbReference type="GO" id="GO:0046512">
    <property type="term" value="P:sphingosine biosynthetic process"/>
    <property type="evidence" value="ECO:0007669"/>
    <property type="project" value="TreeGrafter"/>
</dbReference>
<feature type="domain" description="Aminotransferase class I/classII large" evidence="9">
    <location>
        <begin position="107"/>
        <end position="460"/>
    </location>
</feature>
<keyword evidence="11" id="KW-1185">Reference proteome</keyword>
<evidence type="ECO:0000256" key="7">
    <source>
        <dbReference type="RuleBase" id="RU003693"/>
    </source>
</evidence>
<evidence type="ECO:0000313" key="11">
    <source>
        <dbReference type="Proteomes" id="UP000184073"/>
    </source>
</evidence>
<feature type="transmembrane region" description="Helical" evidence="8">
    <location>
        <begin position="21"/>
        <end position="40"/>
    </location>
</feature>
<dbReference type="InterPro" id="IPR050087">
    <property type="entry name" value="AON_synthase_class-II"/>
</dbReference>
<dbReference type="InterPro" id="IPR004839">
    <property type="entry name" value="Aminotransferase_I/II_large"/>
</dbReference>
<dbReference type="InterPro" id="IPR015422">
    <property type="entry name" value="PyrdxlP-dep_Trfase_small"/>
</dbReference>
<organism evidence="10 11">
    <name type="scientific">Aspergillus versicolor CBS 583.65</name>
    <dbReference type="NCBI Taxonomy" id="1036611"/>
    <lineage>
        <taxon>Eukaryota</taxon>
        <taxon>Fungi</taxon>
        <taxon>Dikarya</taxon>
        <taxon>Ascomycota</taxon>
        <taxon>Pezizomycotina</taxon>
        <taxon>Eurotiomycetes</taxon>
        <taxon>Eurotiomycetidae</taxon>
        <taxon>Eurotiales</taxon>
        <taxon>Aspergillaceae</taxon>
        <taxon>Aspergillus</taxon>
        <taxon>Aspergillus subgen. Nidulantes</taxon>
    </lineage>
</organism>
<dbReference type="GO" id="GO:0016020">
    <property type="term" value="C:membrane"/>
    <property type="evidence" value="ECO:0007669"/>
    <property type="project" value="GOC"/>
</dbReference>
<comment type="similarity">
    <text evidence="2 7">Belongs to the class-II pyridoxal-phosphate-dependent aminotransferase family.</text>
</comment>
<dbReference type="InterPro" id="IPR001917">
    <property type="entry name" value="Aminotrans_II_pyridoxalP_BS"/>
</dbReference>
<gene>
    <name evidence="10" type="ORF">ASPVEDRAFT_53871</name>
</gene>
<keyword evidence="5 7" id="KW-0663">Pyridoxal phosphate</keyword>
<dbReference type="VEuPathDB" id="FungiDB:ASPVEDRAFT_53871"/>
<evidence type="ECO:0000256" key="5">
    <source>
        <dbReference type="ARBA" id="ARBA00022898"/>
    </source>
</evidence>
<sequence length="480" mass="52677">MPVSIYSVIECPDQFPLYYRFSTYLSFAILIAVGLIRDLFGKLFRPKAYQYLKPQDGYAALNPGFDNFYLRRLHARMDDCFERVTTGVPGRHITLVNRTEGTTEETETLNLSSYNYLGFADSQNSCARFVEASIRTCGVGAAGSCAEIGTHQLQVQVEELVASYVGKQAAIVSSMGFGTNSSVFSTLVGEDCLVLSDELNHASIRFGARASGASIMTFKHNDLVDLETKLRNSIGSRRKWRKVLVVVEGLYSMEGSLCDLPGLVALRRLYKFYLFVDEAHSIGAIGPNGRGVCDYFHVDPAEVDILMGTFTKSFGAMGGYIASDRAVISKLRATDAGVIYSEAPAPAVLAQILSSMQIIVRRGQGPDEGGARLAQLLSNSRYLRRGLKRLGLMVYGNEDSPVVPVLLLNPAKMPAFSREMLRRRISVVVVGYPATPLLLSRVRFCVSATHTKADLDLVLSACEELCHVLQLRLCHGSCDV</sequence>
<evidence type="ECO:0000256" key="4">
    <source>
        <dbReference type="ARBA" id="ARBA00022679"/>
    </source>
</evidence>
<dbReference type="Proteomes" id="UP000184073">
    <property type="component" value="Unassembled WGS sequence"/>
</dbReference>
<dbReference type="CDD" id="cd06454">
    <property type="entry name" value="KBL_like"/>
    <property type="match status" value="1"/>
</dbReference>
<evidence type="ECO:0000256" key="8">
    <source>
        <dbReference type="SAM" id="Phobius"/>
    </source>
</evidence>
<dbReference type="AlphaFoldDB" id="A0A1L9PPU7"/>
<dbReference type="GO" id="GO:0030170">
    <property type="term" value="F:pyridoxal phosphate binding"/>
    <property type="evidence" value="ECO:0007669"/>
    <property type="project" value="InterPro"/>
</dbReference>
<dbReference type="GeneID" id="63730364"/>
<dbReference type="PANTHER" id="PTHR13693">
    <property type="entry name" value="CLASS II AMINOTRANSFERASE/8-AMINO-7-OXONONANOATE SYNTHASE"/>
    <property type="match status" value="1"/>
</dbReference>
<reference evidence="11" key="1">
    <citation type="journal article" date="2017" name="Genome Biol.">
        <title>Comparative genomics reveals high biological diversity and specific adaptations in the industrially and medically important fungal genus Aspergillus.</title>
        <authorList>
            <person name="de Vries R.P."/>
            <person name="Riley R."/>
            <person name="Wiebenga A."/>
            <person name="Aguilar-Osorio G."/>
            <person name="Amillis S."/>
            <person name="Uchima C.A."/>
            <person name="Anderluh G."/>
            <person name="Asadollahi M."/>
            <person name="Askin M."/>
            <person name="Barry K."/>
            <person name="Battaglia E."/>
            <person name="Bayram O."/>
            <person name="Benocci T."/>
            <person name="Braus-Stromeyer S.A."/>
            <person name="Caldana C."/>
            <person name="Canovas D."/>
            <person name="Cerqueira G.C."/>
            <person name="Chen F."/>
            <person name="Chen W."/>
            <person name="Choi C."/>
            <person name="Clum A."/>
            <person name="Dos Santos R.A."/>
            <person name="Damasio A.R."/>
            <person name="Diallinas G."/>
            <person name="Emri T."/>
            <person name="Fekete E."/>
            <person name="Flipphi M."/>
            <person name="Freyberg S."/>
            <person name="Gallo A."/>
            <person name="Gournas C."/>
            <person name="Habgood R."/>
            <person name="Hainaut M."/>
            <person name="Harispe M.L."/>
            <person name="Henrissat B."/>
            <person name="Hilden K.S."/>
            <person name="Hope R."/>
            <person name="Hossain A."/>
            <person name="Karabika E."/>
            <person name="Karaffa L."/>
            <person name="Karanyi Z."/>
            <person name="Krasevec N."/>
            <person name="Kuo A."/>
            <person name="Kusch H."/>
            <person name="LaButti K."/>
            <person name="Lagendijk E.L."/>
            <person name="Lapidus A."/>
            <person name="Levasseur A."/>
            <person name="Lindquist E."/>
            <person name="Lipzen A."/>
            <person name="Logrieco A.F."/>
            <person name="MacCabe A."/>
            <person name="Maekelae M.R."/>
            <person name="Malavazi I."/>
            <person name="Melin P."/>
            <person name="Meyer V."/>
            <person name="Mielnichuk N."/>
            <person name="Miskei M."/>
            <person name="Molnar A.P."/>
            <person name="Mule G."/>
            <person name="Ngan C.Y."/>
            <person name="Orejas M."/>
            <person name="Orosz E."/>
            <person name="Ouedraogo J.P."/>
            <person name="Overkamp K.M."/>
            <person name="Park H.-S."/>
            <person name="Perrone G."/>
            <person name="Piumi F."/>
            <person name="Punt P.J."/>
            <person name="Ram A.F."/>
            <person name="Ramon A."/>
            <person name="Rauscher S."/>
            <person name="Record E."/>
            <person name="Riano-Pachon D.M."/>
            <person name="Robert V."/>
            <person name="Roehrig J."/>
            <person name="Ruller R."/>
            <person name="Salamov A."/>
            <person name="Salih N.S."/>
            <person name="Samson R.A."/>
            <person name="Sandor E."/>
            <person name="Sanguinetti M."/>
            <person name="Schuetze T."/>
            <person name="Sepcic K."/>
            <person name="Shelest E."/>
            <person name="Sherlock G."/>
            <person name="Sophianopoulou V."/>
            <person name="Squina F.M."/>
            <person name="Sun H."/>
            <person name="Susca A."/>
            <person name="Todd R.B."/>
            <person name="Tsang A."/>
            <person name="Unkles S.E."/>
            <person name="van de Wiele N."/>
            <person name="van Rossen-Uffink D."/>
            <person name="Oliveira J.V."/>
            <person name="Vesth T.C."/>
            <person name="Visser J."/>
            <person name="Yu J.-H."/>
            <person name="Zhou M."/>
            <person name="Andersen M.R."/>
            <person name="Archer D.B."/>
            <person name="Baker S.E."/>
            <person name="Benoit I."/>
            <person name="Brakhage A.A."/>
            <person name="Braus G.H."/>
            <person name="Fischer R."/>
            <person name="Frisvad J.C."/>
            <person name="Goldman G.H."/>
            <person name="Houbraken J."/>
            <person name="Oakley B."/>
            <person name="Pocsi I."/>
            <person name="Scazzocchio C."/>
            <person name="Seiboth B."/>
            <person name="vanKuyk P.A."/>
            <person name="Wortman J."/>
            <person name="Dyer P.S."/>
            <person name="Grigoriev I.V."/>
        </authorList>
    </citation>
    <scope>NUCLEOTIDE SEQUENCE [LARGE SCALE GENOMIC DNA]</scope>
    <source>
        <strain evidence="11">CBS 583.65</strain>
    </source>
</reference>
<comment type="cofactor">
    <cofactor evidence="1 7">
        <name>pyridoxal 5'-phosphate</name>
        <dbReference type="ChEBI" id="CHEBI:597326"/>
    </cofactor>
</comment>
<evidence type="ECO:0000259" key="9">
    <source>
        <dbReference type="Pfam" id="PF00155"/>
    </source>
</evidence>
<evidence type="ECO:0000256" key="2">
    <source>
        <dbReference type="ARBA" id="ARBA00008392"/>
    </source>
</evidence>
<evidence type="ECO:0000313" key="10">
    <source>
        <dbReference type="EMBL" id="OJJ03482.1"/>
    </source>
</evidence>
<dbReference type="PANTHER" id="PTHR13693:SF3">
    <property type="entry name" value="LD36009P"/>
    <property type="match status" value="1"/>
</dbReference>
<dbReference type="EMBL" id="KV878130">
    <property type="protein sequence ID" value="OJJ03482.1"/>
    <property type="molecule type" value="Genomic_DNA"/>
</dbReference>
<dbReference type="Gene3D" id="3.90.1150.10">
    <property type="entry name" value="Aspartate Aminotransferase, domain 1"/>
    <property type="match status" value="1"/>
</dbReference>
<dbReference type="InterPro" id="IPR015421">
    <property type="entry name" value="PyrdxlP-dep_Trfase_major"/>
</dbReference>
<comment type="catalytic activity">
    <reaction evidence="6">
        <text>L-serine + hexadecanoyl-CoA + H(+) = 3-oxosphinganine + CO2 + CoA</text>
        <dbReference type="Rhea" id="RHEA:14761"/>
        <dbReference type="ChEBI" id="CHEBI:15378"/>
        <dbReference type="ChEBI" id="CHEBI:16526"/>
        <dbReference type="ChEBI" id="CHEBI:33384"/>
        <dbReference type="ChEBI" id="CHEBI:57287"/>
        <dbReference type="ChEBI" id="CHEBI:57379"/>
        <dbReference type="ChEBI" id="CHEBI:58299"/>
        <dbReference type="EC" id="2.3.1.50"/>
    </reaction>
</comment>
<name>A0A1L9PPU7_ASPVE</name>
<dbReference type="GO" id="GO:0017059">
    <property type="term" value="C:serine palmitoyltransferase complex"/>
    <property type="evidence" value="ECO:0007669"/>
    <property type="project" value="TreeGrafter"/>
</dbReference>
<dbReference type="OrthoDB" id="65434at2759"/>
<dbReference type="SUPFAM" id="SSF53383">
    <property type="entry name" value="PLP-dependent transferases"/>
    <property type="match status" value="1"/>
</dbReference>
<dbReference type="GO" id="GO:0004758">
    <property type="term" value="F:serine C-palmitoyltransferase activity"/>
    <property type="evidence" value="ECO:0007669"/>
    <property type="project" value="UniProtKB-EC"/>
</dbReference>
<dbReference type="InterPro" id="IPR015424">
    <property type="entry name" value="PyrdxlP-dep_Trfase"/>
</dbReference>
<keyword evidence="4" id="KW-0808">Transferase</keyword>
<evidence type="ECO:0000256" key="1">
    <source>
        <dbReference type="ARBA" id="ARBA00001933"/>
    </source>
</evidence>
<dbReference type="EC" id="2.3.1.50" evidence="3"/>
<proteinExistence type="inferred from homology"/>
<evidence type="ECO:0000256" key="3">
    <source>
        <dbReference type="ARBA" id="ARBA00013220"/>
    </source>
</evidence>
<evidence type="ECO:0000256" key="6">
    <source>
        <dbReference type="ARBA" id="ARBA00048528"/>
    </source>
</evidence>
<protein>
    <recommendedName>
        <fullName evidence="3">serine C-palmitoyltransferase</fullName>
        <ecNumber evidence="3">2.3.1.50</ecNumber>
    </recommendedName>
</protein>
<dbReference type="STRING" id="1036611.A0A1L9PPU7"/>
<dbReference type="PROSITE" id="PS00599">
    <property type="entry name" value="AA_TRANSFER_CLASS_2"/>
    <property type="match status" value="1"/>
</dbReference>
<dbReference type="GO" id="GO:0046513">
    <property type="term" value="P:ceramide biosynthetic process"/>
    <property type="evidence" value="ECO:0007669"/>
    <property type="project" value="TreeGrafter"/>
</dbReference>
<dbReference type="RefSeq" id="XP_040669244.1">
    <property type="nucleotide sequence ID" value="XM_040814853.1"/>
</dbReference>
<keyword evidence="8" id="KW-0812">Transmembrane</keyword>
<dbReference type="Gene3D" id="3.40.640.10">
    <property type="entry name" value="Type I PLP-dependent aspartate aminotransferase-like (Major domain)"/>
    <property type="match status" value="1"/>
</dbReference>